<feature type="region of interest" description="Disordered" evidence="1">
    <location>
        <begin position="234"/>
        <end position="253"/>
    </location>
</feature>
<sequence length="253" mass="29858">MKRFLLLSVLCCFLSSTHGQKLLITPYVLGLIDDYNGRTWWKDNPTESPVLDKFHSTETILVNYLDSLIKETNKRTYDKVQISIEKWEKPNCFYCPEFKRIVSPKLVEQVHAAYSFKWNKEVDEKGYKQLVGLLKPKFFEENQERYSFLAGAYVRYGYRDNEKYTIKLEATGSKFNAIIRELKALRCEIVAVDLKENAPYLQQITFVPTPELKFYLDKQERMLSDILTRKEKFAREKKQNQEGKDLFSTTPDQ</sequence>
<comment type="caution">
    <text evidence="2">The sequence shown here is derived from an EMBL/GenBank/DDBJ whole genome shotgun (WGS) entry which is preliminary data.</text>
</comment>
<dbReference type="Proteomes" id="UP001570846">
    <property type="component" value="Unassembled WGS sequence"/>
</dbReference>
<name>A0A5M8Q9S2_9BACT</name>
<dbReference type="EMBL" id="JBGOGF010000005">
    <property type="protein sequence ID" value="MFA1771709.1"/>
    <property type="molecule type" value="Genomic_DNA"/>
</dbReference>
<organism evidence="2 4">
    <name type="scientific">Rufibacter glacialis</name>
    <dbReference type="NCBI Taxonomy" id="1259555"/>
    <lineage>
        <taxon>Bacteria</taxon>
        <taxon>Pseudomonadati</taxon>
        <taxon>Bacteroidota</taxon>
        <taxon>Cytophagia</taxon>
        <taxon>Cytophagales</taxon>
        <taxon>Hymenobacteraceae</taxon>
        <taxon>Rufibacter</taxon>
    </lineage>
</organism>
<reference evidence="2 4" key="1">
    <citation type="submission" date="2019-07" db="EMBL/GenBank/DDBJ databases">
        <authorList>
            <person name="Qu J.-H."/>
        </authorList>
    </citation>
    <scope>NUCLEOTIDE SEQUENCE [LARGE SCALE GENOMIC DNA]</scope>
    <source>
        <strain evidence="2 4">MDT1-10-3</strain>
    </source>
</reference>
<evidence type="ECO:0000313" key="2">
    <source>
        <dbReference type="EMBL" id="KAA6431821.1"/>
    </source>
</evidence>
<feature type="compositionally biased region" description="Basic and acidic residues" evidence="1">
    <location>
        <begin position="234"/>
        <end position="245"/>
    </location>
</feature>
<evidence type="ECO:0000256" key="1">
    <source>
        <dbReference type="SAM" id="MobiDB-lite"/>
    </source>
</evidence>
<dbReference type="RefSeq" id="WP_149099841.1">
    <property type="nucleotide sequence ID" value="NZ_BMMG01000006.1"/>
</dbReference>
<proteinExistence type="predicted"/>
<gene>
    <name evidence="3" type="ORF">ACD591_10435</name>
    <name evidence="2" type="ORF">FOE74_17050</name>
</gene>
<evidence type="ECO:0000313" key="5">
    <source>
        <dbReference type="Proteomes" id="UP001570846"/>
    </source>
</evidence>
<dbReference type="OrthoDB" id="1494555at2"/>
<keyword evidence="5" id="KW-1185">Reference proteome</keyword>
<evidence type="ECO:0000313" key="3">
    <source>
        <dbReference type="EMBL" id="MFA1771709.1"/>
    </source>
</evidence>
<dbReference type="Proteomes" id="UP000323866">
    <property type="component" value="Unassembled WGS sequence"/>
</dbReference>
<dbReference type="EMBL" id="VKKZ01000023">
    <property type="protein sequence ID" value="KAA6431821.1"/>
    <property type="molecule type" value="Genomic_DNA"/>
</dbReference>
<protein>
    <submittedName>
        <fullName evidence="2">Uncharacterized protein</fullName>
    </submittedName>
</protein>
<dbReference type="AlphaFoldDB" id="A0A5M8Q9S2"/>
<accession>A0A5M8Q9S2</accession>
<reference evidence="3 5" key="3">
    <citation type="submission" date="2024-08" db="EMBL/GenBank/DDBJ databases">
        <authorList>
            <person name="Wei W."/>
        </authorList>
    </citation>
    <scope>NUCLEOTIDE SEQUENCE [LARGE SCALE GENOMIC DNA]</scope>
    <source>
        <strain evidence="3 5">XU2</strain>
    </source>
</reference>
<reference evidence="2 4" key="2">
    <citation type="submission" date="2019-09" db="EMBL/GenBank/DDBJ databases">
        <title>A bacterium isolated from glacier soil.</title>
        <authorList>
            <person name="Liu Q."/>
        </authorList>
    </citation>
    <scope>NUCLEOTIDE SEQUENCE [LARGE SCALE GENOMIC DNA]</scope>
    <source>
        <strain evidence="2 4">MDT1-10-3</strain>
    </source>
</reference>
<evidence type="ECO:0000313" key="4">
    <source>
        <dbReference type="Proteomes" id="UP000323866"/>
    </source>
</evidence>